<evidence type="ECO:0000313" key="3">
    <source>
        <dbReference type="RefSeq" id="XP_030767554.1"/>
    </source>
</evidence>
<dbReference type="KEGG" id="soy:115891261"/>
<organism evidence="2 3">
    <name type="scientific">Sitophilus oryzae</name>
    <name type="common">Rice weevil</name>
    <name type="synonym">Curculio oryzae</name>
    <dbReference type="NCBI Taxonomy" id="7048"/>
    <lineage>
        <taxon>Eukaryota</taxon>
        <taxon>Metazoa</taxon>
        <taxon>Ecdysozoa</taxon>
        <taxon>Arthropoda</taxon>
        <taxon>Hexapoda</taxon>
        <taxon>Insecta</taxon>
        <taxon>Pterygota</taxon>
        <taxon>Neoptera</taxon>
        <taxon>Endopterygota</taxon>
        <taxon>Coleoptera</taxon>
        <taxon>Polyphaga</taxon>
        <taxon>Cucujiformia</taxon>
        <taxon>Curculionidae</taxon>
        <taxon>Dryophthorinae</taxon>
        <taxon>Sitophilus</taxon>
    </lineage>
</organism>
<name>A0A6J2YWB5_SITOR</name>
<dbReference type="Pfam" id="PF08398">
    <property type="entry name" value="Phospholip_A2_4"/>
    <property type="match status" value="1"/>
</dbReference>
<protein>
    <submittedName>
        <fullName evidence="3">Uncharacterized protein LOC115891261</fullName>
    </submittedName>
</protein>
<dbReference type="GeneID" id="115891261"/>
<keyword evidence="2" id="KW-1185">Reference proteome</keyword>
<accession>A0A6J2YWB5</accession>
<dbReference type="Proteomes" id="UP000504635">
    <property type="component" value="Unplaced"/>
</dbReference>
<dbReference type="InterPro" id="IPR036444">
    <property type="entry name" value="PLipase_A2_dom_sf"/>
</dbReference>
<dbReference type="Gene3D" id="1.20.90.10">
    <property type="entry name" value="Phospholipase A2 domain"/>
    <property type="match status" value="1"/>
</dbReference>
<sequence>MRTSKGKGLLNRAINKLPFELHLPGYQYCGPGTKLAKRLARGDPGINELDRACKEHDIAYSKEKDLNRRHQADKVLEEKAWERVKALDSNIGEKSAAWLVTNAMKTKRKLGMGVKRKPFKSFIVNKVKRHIKHYGNGTLKDNIKLALRAARMSVKQAGGRRKVKVPRVIPVPKVGGILPLIPLFAGLSALGALTGGAASVAKAVQDSRAARDKLKESQRHNETMEAIALGKRGSGLYLAKHKTGYGLFLQKQLPKNYQ</sequence>
<dbReference type="SUPFAM" id="SSF48619">
    <property type="entry name" value="Phospholipase A2, PLA2"/>
    <property type="match status" value="1"/>
</dbReference>
<gene>
    <name evidence="3" type="primary">LOC115891261</name>
</gene>
<dbReference type="GO" id="GO:0004623">
    <property type="term" value="F:phospholipase A2 activity"/>
    <property type="evidence" value="ECO:0007669"/>
    <property type="project" value="InterPro"/>
</dbReference>
<feature type="domain" description="Phospholipase A2-like" evidence="1">
    <location>
        <begin position="20"/>
        <end position="79"/>
    </location>
</feature>
<reference evidence="3" key="1">
    <citation type="submission" date="2025-08" db="UniProtKB">
        <authorList>
            <consortium name="RefSeq"/>
        </authorList>
    </citation>
    <scope>IDENTIFICATION</scope>
    <source>
        <tissue evidence="3">Gonads</tissue>
    </source>
</reference>
<evidence type="ECO:0000259" key="1">
    <source>
        <dbReference type="Pfam" id="PF08398"/>
    </source>
</evidence>
<dbReference type="InterPro" id="IPR013607">
    <property type="entry name" value="Phospholipase_A2-like"/>
</dbReference>
<dbReference type="InParanoid" id="A0A6J2YWB5"/>
<dbReference type="AlphaFoldDB" id="A0A6J2YWB5"/>
<dbReference type="GO" id="GO:0005198">
    <property type="term" value="F:structural molecule activity"/>
    <property type="evidence" value="ECO:0007669"/>
    <property type="project" value="InterPro"/>
</dbReference>
<dbReference type="RefSeq" id="XP_030767554.1">
    <property type="nucleotide sequence ID" value="XM_030911694.1"/>
</dbReference>
<evidence type="ECO:0000313" key="2">
    <source>
        <dbReference type="Proteomes" id="UP000504635"/>
    </source>
</evidence>
<dbReference type="GO" id="GO:0050482">
    <property type="term" value="P:arachidonate secretion"/>
    <property type="evidence" value="ECO:0007669"/>
    <property type="project" value="InterPro"/>
</dbReference>
<dbReference type="OrthoDB" id="6726770at2759"/>
<dbReference type="GO" id="GO:0006644">
    <property type="term" value="P:phospholipid metabolic process"/>
    <property type="evidence" value="ECO:0007669"/>
    <property type="project" value="InterPro"/>
</dbReference>
<proteinExistence type="predicted"/>